<dbReference type="EMBL" id="GBRH01221242">
    <property type="protein sequence ID" value="JAD76653.1"/>
    <property type="molecule type" value="Transcribed_RNA"/>
</dbReference>
<accession>A0A0A9CQF9</accession>
<reference evidence="1" key="2">
    <citation type="journal article" date="2015" name="Data Brief">
        <title>Shoot transcriptome of the giant reed, Arundo donax.</title>
        <authorList>
            <person name="Barrero R.A."/>
            <person name="Guerrero F.D."/>
            <person name="Moolhuijzen P."/>
            <person name="Goolsby J.A."/>
            <person name="Tidwell J."/>
            <person name="Bellgard S.E."/>
            <person name="Bellgard M.I."/>
        </authorList>
    </citation>
    <scope>NUCLEOTIDE SEQUENCE</scope>
    <source>
        <tissue evidence="1">Shoot tissue taken approximately 20 cm above the soil surface</tissue>
    </source>
</reference>
<dbReference type="AlphaFoldDB" id="A0A0A9CQF9"/>
<proteinExistence type="predicted"/>
<organism evidence="1">
    <name type="scientific">Arundo donax</name>
    <name type="common">Giant reed</name>
    <name type="synonym">Donax arundinaceus</name>
    <dbReference type="NCBI Taxonomy" id="35708"/>
    <lineage>
        <taxon>Eukaryota</taxon>
        <taxon>Viridiplantae</taxon>
        <taxon>Streptophyta</taxon>
        <taxon>Embryophyta</taxon>
        <taxon>Tracheophyta</taxon>
        <taxon>Spermatophyta</taxon>
        <taxon>Magnoliopsida</taxon>
        <taxon>Liliopsida</taxon>
        <taxon>Poales</taxon>
        <taxon>Poaceae</taxon>
        <taxon>PACMAD clade</taxon>
        <taxon>Arundinoideae</taxon>
        <taxon>Arundineae</taxon>
        <taxon>Arundo</taxon>
    </lineage>
</organism>
<sequence length="44" mass="5078">MGEIMYIHKEHDGVQSVFYNITSSYPPATYLVKKGQDNVVLWSM</sequence>
<protein>
    <submittedName>
        <fullName evidence="1">Uncharacterized protein</fullName>
    </submittedName>
</protein>
<evidence type="ECO:0000313" key="1">
    <source>
        <dbReference type="EMBL" id="JAD76653.1"/>
    </source>
</evidence>
<name>A0A0A9CQF9_ARUDO</name>
<reference evidence="1" key="1">
    <citation type="submission" date="2014-09" db="EMBL/GenBank/DDBJ databases">
        <authorList>
            <person name="Magalhaes I.L.F."/>
            <person name="Oliveira U."/>
            <person name="Santos F.R."/>
            <person name="Vidigal T.H.D.A."/>
            <person name="Brescovit A.D."/>
            <person name="Santos A.J."/>
        </authorList>
    </citation>
    <scope>NUCLEOTIDE SEQUENCE</scope>
    <source>
        <tissue evidence="1">Shoot tissue taken approximately 20 cm above the soil surface</tissue>
    </source>
</reference>